<accession>A0A2K3KMS1</accession>
<comment type="caution">
    <text evidence="1">The sequence shown here is derived from an EMBL/GenBank/DDBJ whole genome shotgun (WGS) entry which is preliminary data.</text>
</comment>
<evidence type="ECO:0000313" key="1">
    <source>
        <dbReference type="EMBL" id="PNX67533.1"/>
    </source>
</evidence>
<reference evidence="1 2" key="2">
    <citation type="journal article" date="2017" name="Front. Plant Sci.">
        <title>Gene Classification and Mining of Molecular Markers Useful in Red Clover (Trifolium pratense) Breeding.</title>
        <authorList>
            <person name="Istvanek J."/>
            <person name="Dluhosova J."/>
            <person name="Dluhos P."/>
            <person name="Patkova L."/>
            <person name="Nedelnik J."/>
            <person name="Repkova J."/>
        </authorList>
    </citation>
    <scope>NUCLEOTIDE SEQUENCE [LARGE SCALE GENOMIC DNA]</scope>
    <source>
        <strain evidence="2">cv. Tatra</strain>
        <tissue evidence="1">Young leaves</tissue>
    </source>
</reference>
<name>A0A2K3KMS1_TRIPR</name>
<reference evidence="1 2" key="1">
    <citation type="journal article" date="2014" name="Am. J. Bot.">
        <title>Genome assembly and annotation for red clover (Trifolium pratense; Fabaceae).</title>
        <authorList>
            <person name="Istvanek J."/>
            <person name="Jaros M."/>
            <person name="Krenek A."/>
            <person name="Repkova J."/>
        </authorList>
    </citation>
    <scope>NUCLEOTIDE SEQUENCE [LARGE SCALE GENOMIC DNA]</scope>
    <source>
        <strain evidence="2">cv. Tatra</strain>
        <tissue evidence="1">Young leaves</tissue>
    </source>
</reference>
<protein>
    <submittedName>
        <fullName evidence="1">Transcription factor TFIIIB component</fullName>
    </submittedName>
</protein>
<dbReference type="EMBL" id="ASHM01102359">
    <property type="protein sequence ID" value="PNX67533.1"/>
    <property type="molecule type" value="Genomic_DNA"/>
</dbReference>
<dbReference type="AlphaFoldDB" id="A0A2K3KMS1"/>
<organism evidence="1 2">
    <name type="scientific">Trifolium pratense</name>
    <name type="common">Red clover</name>
    <dbReference type="NCBI Taxonomy" id="57577"/>
    <lineage>
        <taxon>Eukaryota</taxon>
        <taxon>Viridiplantae</taxon>
        <taxon>Streptophyta</taxon>
        <taxon>Embryophyta</taxon>
        <taxon>Tracheophyta</taxon>
        <taxon>Spermatophyta</taxon>
        <taxon>Magnoliopsida</taxon>
        <taxon>eudicotyledons</taxon>
        <taxon>Gunneridae</taxon>
        <taxon>Pentapetalae</taxon>
        <taxon>rosids</taxon>
        <taxon>fabids</taxon>
        <taxon>Fabales</taxon>
        <taxon>Fabaceae</taxon>
        <taxon>Papilionoideae</taxon>
        <taxon>50 kb inversion clade</taxon>
        <taxon>NPAAA clade</taxon>
        <taxon>Hologalegina</taxon>
        <taxon>IRL clade</taxon>
        <taxon>Trifolieae</taxon>
        <taxon>Trifolium</taxon>
    </lineage>
</organism>
<gene>
    <name evidence="1" type="ORF">L195_g055680</name>
</gene>
<evidence type="ECO:0000313" key="2">
    <source>
        <dbReference type="Proteomes" id="UP000236291"/>
    </source>
</evidence>
<feature type="non-terminal residue" evidence="1">
    <location>
        <position position="1"/>
    </location>
</feature>
<dbReference type="Proteomes" id="UP000236291">
    <property type="component" value="Unassembled WGS sequence"/>
</dbReference>
<proteinExistence type="predicted"/>
<sequence>AQPVQPANAVESVLNNVAAPSTNCATIGRSNELPANVEGSFLDRNKSLEVIDNSLEVSLNVGFKSASGDSNTVTGIYESNIHSNFGFGEVQEVEF</sequence>